<evidence type="ECO:0000313" key="2">
    <source>
        <dbReference type="WBParaSite" id="Pan_g1475.t1"/>
    </source>
</evidence>
<evidence type="ECO:0000313" key="1">
    <source>
        <dbReference type="Proteomes" id="UP000492821"/>
    </source>
</evidence>
<protein>
    <submittedName>
        <fullName evidence="2">Serine/threonine protein kinase</fullName>
    </submittedName>
</protein>
<dbReference type="Proteomes" id="UP000492821">
    <property type="component" value="Unassembled WGS sequence"/>
</dbReference>
<reference evidence="1" key="1">
    <citation type="journal article" date="2013" name="Genetics">
        <title>The draft genome and transcriptome of Panagrellus redivivus are shaped by the harsh demands of a free-living lifestyle.</title>
        <authorList>
            <person name="Srinivasan J."/>
            <person name="Dillman A.R."/>
            <person name="Macchietto M.G."/>
            <person name="Heikkinen L."/>
            <person name="Lakso M."/>
            <person name="Fracchia K.M."/>
            <person name="Antoshechkin I."/>
            <person name="Mortazavi A."/>
            <person name="Wong G."/>
            <person name="Sternberg P.W."/>
        </authorList>
    </citation>
    <scope>NUCLEOTIDE SEQUENCE [LARGE SCALE GENOMIC DNA]</scope>
    <source>
        <strain evidence="1">MT8872</strain>
    </source>
</reference>
<name>A0A7E4ZSF2_PANRE</name>
<accession>A0A7E4ZSF2</accession>
<sequence>MGIPTILDGGTGQLLVDYGHEQVTKDHPMWANHVLDSY</sequence>
<dbReference type="WBParaSite" id="Pan_g1475.t1">
    <property type="protein sequence ID" value="Pan_g1475.t1"/>
    <property type="gene ID" value="Pan_g1475"/>
</dbReference>
<keyword evidence="1" id="KW-1185">Reference proteome</keyword>
<reference evidence="2" key="2">
    <citation type="submission" date="2020-10" db="UniProtKB">
        <authorList>
            <consortium name="WormBaseParasite"/>
        </authorList>
    </citation>
    <scope>IDENTIFICATION</scope>
</reference>
<dbReference type="AlphaFoldDB" id="A0A7E4ZSF2"/>
<organism evidence="1 2">
    <name type="scientific">Panagrellus redivivus</name>
    <name type="common">Microworm</name>
    <dbReference type="NCBI Taxonomy" id="6233"/>
    <lineage>
        <taxon>Eukaryota</taxon>
        <taxon>Metazoa</taxon>
        <taxon>Ecdysozoa</taxon>
        <taxon>Nematoda</taxon>
        <taxon>Chromadorea</taxon>
        <taxon>Rhabditida</taxon>
        <taxon>Tylenchina</taxon>
        <taxon>Panagrolaimomorpha</taxon>
        <taxon>Panagrolaimoidea</taxon>
        <taxon>Panagrolaimidae</taxon>
        <taxon>Panagrellus</taxon>
    </lineage>
</organism>
<proteinExistence type="predicted"/>